<keyword evidence="4" id="KW-1185">Reference proteome</keyword>
<dbReference type="InterPro" id="IPR054722">
    <property type="entry name" value="PolX-like_BBD"/>
</dbReference>
<evidence type="ECO:0000259" key="2">
    <source>
        <dbReference type="Pfam" id="PF22936"/>
    </source>
</evidence>
<comment type="caution">
    <text evidence="3">The sequence shown here is derived from an EMBL/GenBank/DDBJ whole genome shotgun (WGS) entry which is preliminary data.</text>
</comment>
<evidence type="ECO:0000313" key="3">
    <source>
        <dbReference type="EMBL" id="KAJ3579958.1"/>
    </source>
</evidence>
<dbReference type="PANTHER" id="PTHR40628:SF1">
    <property type="entry name" value="CHROMO DOMAIN-CONTAINING PROTEIN"/>
    <property type="match status" value="1"/>
</dbReference>
<feature type="region of interest" description="Disordered" evidence="1">
    <location>
        <begin position="271"/>
        <end position="290"/>
    </location>
</feature>
<feature type="compositionally biased region" description="Acidic residues" evidence="1">
    <location>
        <begin position="275"/>
        <end position="285"/>
    </location>
</feature>
<evidence type="ECO:0000313" key="4">
    <source>
        <dbReference type="Proteomes" id="UP001148614"/>
    </source>
</evidence>
<gene>
    <name evidence="3" type="ORF">NPX13_g608</name>
</gene>
<dbReference type="EMBL" id="JANPWZ010000041">
    <property type="protein sequence ID" value="KAJ3579958.1"/>
    <property type="molecule type" value="Genomic_DNA"/>
</dbReference>
<organism evidence="3 4">
    <name type="scientific">Xylaria arbuscula</name>
    <dbReference type="NCBI Taxonomy" id="114810"/>
    <lineage>
        <taxon>Eukaryota</taxon>
        <taxon>Fungi</taxon>
        <taxon>Dikarya</taxon>
        <taxon>Ascomycota</taxon>
        <taxon>Pezizomycotina</taxon>
        <taxon>Sordariomycetes</taxon>
        <taxon>Xylariomycetidae</taxon>
        <taxon>Xylariales</taxon>
        <taxon>Xylariaceae</taxon>
        <taxon>Xylaria</taxon>
    </lineage>
</organism>
<feature type="region of interest" description="Disordered" evidence="1">
    <location>
        <begin position="181"/>
        <end position="217"/>
    </location>
</feature>
<dbReference type="Proteomes" id="UP001148614">
    <property type="component" value="Unassembled WGS sequence"/>
</dbReference>
<feature type="domain" description="Retrovirus-related Pol polyprotein from transposon TNT 1-94-like beta-barrel" evidence="2">
    <location>
        <begin position="23"/>
        <end position="98"/>
    </location>
</feature>
<name>A0A9W8NP61_9PEZI</name>
<accession>A0A9W8NP61</accession>
<dbReference type="PANTHER" id="PTHR40628">
    <property type="entry name" value="CHROMO DOMAIN-CONTAINING PROTEIN"/>
    <property type="match status" value="1"/>
</dbReference>
<dbReference type="AlphaFoldDB" id="A0A9W8NP61"/>
<sequence>MVLTNRDASTGLAWIWSFHSGDAHACAERDLFTEYTKFPSQATSSFTHHGSRKMSVAGVGSIDLPVQSTQYPDGRRGSLATLRLNRVLHVPELPFNVVARTDDTSNWGWCSEKRTNGFIHDAKDQRVAAFRPIGKNYVIHECNPFTGQALNPPVPNIVHRYEYKLVWPKAERDRWQALNADMKASPAPKSEGVSELGGKEEASKGASKPANAEFETSDDVPPYVGIEMLCLKALFGSEKRFLLIYGLNPYKPEHRGEGRRIARAIISHQLQRDESIEDMDPEEGPPDYSDPRCKFSGKEVDFINERWGNTGDLMRALRLDVCNEGDWEKAKLCVKAMLQTQS</sequence>
<reference evidence="3" key="1">
    <citation type="submission" date="2022-07" db="EMBL/GenBank/DDBJ databases">
        <title>Genome Sequence of Xylaria arbuscula.</title>
        <authorList>
            <person name="Buettner E."/>
        </authorList>
    </citation>
    <scope>NUCLEOTIDE SEQUENCE</scope>
    <source>
        <strain evidence="3">VT107</strain>
    </source>
</reference>
<dbReference type="Pfam" id="PF22936">
    <property type="entry name" value="Pol_BBD"/>
    <property type="match status" value="1"/>
</dbReference>
<proteinExistence type="predicted"/>
<protein>
    <recommendedName>
        <fullName evidence="2">Retrovirus-related Pol polyprotein from transposon TNT 1-94-like beta-barrel domain-containing protein</fullName>
    </recommendedName>
</protein>
<evidence type="ECO:0000256" key="1">
    <source>
        <dbReference type="SAM" id="MobiDB-lite"/>
    </source>
</evidence>
<dbReference type="VEuPathDB" id="FungiDB:F4678DRAFT_457086"/>